<protein>
    <submittedName>
        <fullName evidence="1">Uncharacterized protein</fullName>
    </submittedName>
</protein>
<name>A0AA39JWY2_ARMTA</name>
<evidence type="ECO:0000313" key="2">
    <source>
        <dbReference type="Proteomes" id="UP001175211"/>
    </source>
</evidence>
<evidence type="ECO:0000313" key="1">
    <source>
        <dbReference type="EMBL" id="KAK0450442.1"/>
    </source>
</evidence>
<dbReference type="EMBL" id="JAUEPS010000036">
    <property type="protein sequence ID" value="KAK0450442.1"/>
    <property type="molecule type" value="Genomic_DNA"/>
</dbReference>
<dbReference type="Proteomes" id="UP001175211">
    <property type="component" value="Unassembled WGS sequence"/>
</dbReference>
<gene>
    <name evidence="1" type="ORF">EV420DRAFT_1274798</name>
</gene>
<dbReference type="GeneID" id="85351411"/>
<proteinExistence type="predicted"/>
<organism evidence="1 2">
    <name type="scientific">Armillaria tabescens</name>
    <name type="common">Ringless honey mushroom</name>
    <name type="synonym">Agaricus tabescens</name>
    <dbReference type="NCBI Taxonomy" id="1929756"/>
    <lineage>
        <taxon>Eukaryota</taxon>
        <taxon>Fungi</taxon>
        <taxon>Dikarya</taxon>
        <taxon>Basidiomycota</taxon>
        <taxon>Agaricomycotina</taxon>
        <taxon>Agaricomycetes</taxon>
        <taxon>Agaricomycetidae</taxon>
        <taxon>Agaricales</taxon>
        <taxon>Marasmiineae</taxon>
        <taxon>Physalacriaceae</taxon>
        <taxon>Desarmillaria</taxon>
    </lineage>
</organism>
<keyword evidence="2" id="KW-1185">Reference proteome</keyword>
<reference evidence="1" key="1">
    <citation type="submission" date="2023-06" db="EMBL/GenBank/DDBJ databases">
        <authorList>
            <consortium name="Lawrence Berkeley National Laboratory"/>
            <person name="Ahrendt S."/>
            <person name="Sahu N."/>
            <person name="Indic B."/>
            <person name="Wong-Bajracharya J."/>
            <person name="Merenyi Z."/>
            <person name="Ke H.-M."/>
            <person name="Monk M."/>
            <person name="Kocsube S."/>
            <person name="Drula E."/>
            <person name="Lipzen A."/>
            <person name="Balint B."/>
            <person name="Henrissat B."/>
            <person name="Andreopoulos B."/>
            <person name="Martin F.M."/>
            <person name="Harder C.B."/>
            <person name="Rigling D."/>
            <person name="Ford K.L."/>
            <person name="Foster G.D."/>
            <person name="Pangilinan J."/>
            <person name="Papanicolaou A."/>
            <person name="Barry K."/>
            <person name="LaButti K."/>
            <person name="Viragh M."/>
            <person name="Koriabine M."/>
            <person name="Yan M."/>
            <person name="Riley R."/>
            <person name="Champramary S."/>
            <person name="Plett K.L."/>
            <person name="Tsai I.J."/>
            <person name="Slot J."/>
            <person name="Sipos G."/>
            <person name="Plett J."/>
            <person name="Nagy L.G."/>
            <person name="Grigoriev I.V."/>
        </authorList>
    </citation>
    <scope>NUCLEOTIDE SEQUENCE</scope>
    <source>
        <strain evidence="1">CCBAS 213</strain>
    </source>
</reference>
<sequence>MNCCQHSSNAPLTTLLNHHEQTTSLSYPLSTYPLPSMITIKNQMHTALEDLDHVIQKTIELYVPWTKPSLYIKR</sequence>
<comment type="caution">
    <text evidence="1">The sequence shown here is derived from an EMBL/GenBank/DDBJ whole genome shotgun (WGS) entry which is preliminary data.</text>
</comment>
<accession>A0AA39JWY2</accession>
<dbReference type="RefSeq" id="XP_060327313.1">
    <property type="nucleotide sequence ID" value="XM_060467863.1"/>
</dbReference>
<dbReference type="AlphaFoldDB" id="A0AA39JWY2"/>